<dbReference type="Proteomes" id="UP000823388">
    <property type="component" value="Chromosome 9K"/>
</dbReference>
<evidence type="ECO:0000256" key="5">
    <source>
        <dbReference type="ARBA" id="ARBA00022840"/>
    </source>
</evidence>
<gene>
    <name evidence="9" type="ORF">PVAP13_9KG207400</name>
</gene>
<dbReference type="Gene3D" id="1.10.510.10">
    <property type="entry name" value="Transferase(Phosphotransferase) domain 1"/>
    <property type="match status" value="1"/>
</dbReference>
<keyword evidence="10" id="KW-1185">Reference proteome</keyword>
<sequence length="366" mass="39866">MGWMNAALLGCVMCSSSKDDDDSVEIARPGNRRREVAIAAGVPELTPRELKEATAKFSASRLIGRGEHAEVFRATLRGGRAAAAKRLIRAPPAAAGILREQVAAASKLRHENVVRLLGYSITAGLPVLLYELADVGTLHDVLHGTRPPLAGPRGAPAPASTSIRRPPPATATLGWEQRVRIALDAAAGLAYLHAAAVTHRGVRSTSVLLFQGFRAKIAEHDVFKQKQQLADQDLTQTVIRYVPDTEVGYYHPMELMCSGRKMDVFSFGVVLLELLTGRKPHDNTLPGTRVQQFLMFWARPLLAQGRVEECIDPKLGDQYPPAGALKLGRIALQCLQDHPASRPSMDTVVRLINRDVVVRDQRGARV</sequence>
<keyword evidence="4" id="KW-0418">Kinase</keyword>
<protein>
    <recommendedName>
        <fullName evidence="8">Protein kinase domain-containing protein</fullName>
    </recommendedName>
</protein>
<evidence type="ECO:0000256" key="4">
    <source>
        <dbReference type="ARBA" id="ARBA00022777"/>
    </source>
</evidence>
<feature type="binding site" evidence="6">
    <location>
        <position position="85"/>
    </location>
    <ligand>
        <name>ATP</name>
        <dbReference type="ChEBI" id="CHEBI:30616"/>
    </ligand>
</feature>
<dbReference type="PROSITE" id="PS00107">
    <property type="entry name" value="PROTEIN_KINASE_ATP"/>
    <property type="match status" value="1"/>
</dbReference>
<dbReference type="GO" id="GO:0005524">
    <property type="term" value="F:ATP binding"/>
    <property type="evidence" value="ECO:0007669"/>
    <property type="project" value="UniProtKB-UniRule"/>
</dbReference>
<keyword evidence="3 6" id="KW-0547">Nucleotide-binding</keyword>
<evidence type="ECO:0000259" key="8">
    <source>
        <dbReference type="PROSITE" id="PS50011"/>
    </source>
</evidence>
<dbReference type="InterPro" id="IPR052101">
    <property type="entry name" value="Plant_StressResp_Kinase"/>
</dbReference>
<dbReference type="PANTHER" id="PTHR47983">
    <property type="entry name" value="PTO-INTERACTING PROTEIN 1-LIKE"/>
    <property type="match status" value="1"/>
</dbReference>
<keyword evidence="2" id="KW-0808">Transferase</keyword>
<evidence type="ECO:0000256" key="6">
    <source>
        <dbReference type="PROSITE-ProRule" id="PRU10141"/>
    </source>
</evidence>
<dbReference type="Pfam" id="PF07714">
    <property type="entry name" value="PK_Tyr_Ser-Thr"/>
    <property type="match status" value="1"/>
</dbReference>
<dbReference type="InterPro" id="IPR000719">
    <property type="entry name" value="Prot_kinase_dom"/>
</dbReference>
<dbReference type="InterPro" id="IPR011009">
    <property type="entry name" value="Kinase-like_dom_sf"/>
</dbReference>
<dbReference type="Gene3D" id="3.30.200.20">
    <property type="entry name" value="Phosphorylase Kinase, domain 1"/>
    <property type="match status" value="1"/>
</dbReference>
<feature type="domain" description="Protein kinase" evidence="8">
    <location>
        <begin position="57"/>
        <end position="357"/>
    </location>
</feature>
<dbReference type="SUPFAM" id="SSF56112">
    <property type="entry name" value="Protein kinase-like (PK-like)"/>
    <property type="match status" value="1"/>
</dbReference>
<comment type="caution">
    <text evidence="9">The sequence shown here is derived from an EMBL/GenBank/DDBJ whole genome shotgun (WGS) entry which is preliminary data.</text>
</comment>
<dbReference type="InterPro" id="IPR017441">
    <property type="entry name" value="Protein_kinase_ATP_BS"/>
</dbReference>
<dbReference type="AlphaFoldDB" id="A0A8T0NJ72"/>
<evidence type="ECO:0000256" key="7">
    <source>
        <dbReference type="SAM" id="MobiDB-lite"/>
    </source>
</evidence>
<keyword evidence="1" id="KW-0597">Phosphoprotein</keyword>
<dbReference type="PANTHER" id="PTHR47983:SF32">
    <property type="entry name" value="PROTEIN KINASE DOMAIN-CONTAINING PROTEIN"/>
    <property type="match status" value="1"/>
</dbReference>
<evidence type="ECO:0000256" key="3">
    <source>
        <dbReference type="ARBA" id="ARBA00022741"/>
    </source>
</evidence>
<keyword evidence="5 6" id="KW-0067">ATP-binding</keyword>
<evidence type="ECO:0000256" key="1">
    <source>
        <dbReference type="ARBA" id="ARBA00022553"/>
    </source>
</evidence>
<dbReference type="GO" id="GO:0004672">
    <property type="term" value="F:protein kinase activity"/>
    <property type="evidence" value="ECO:0007669"/>
    <property type="project" value="InterPro"/>
</dbReference>
<accession>A0A8T0NJ72</accession>
<evidence type="ECO:0000313" key="9">
    <source>
        <dbReference type="EMBL" id="KAG2548958.1"/>
    </source>
</evidence>
<feature type="compositionally biased region" description="Low complexity" evidence="7">
    <location>
        <begin position="146"/>
        <end position="159"/>
    </location>
</feature>
<reference evidence="9" key="1">
    <citation type="submission" date="2020-05" db="EMBL/GenBank/DDBJ databases">
        <title>WGS assembly of Panicum virgatum.</title>
        <authorList>
            <person name="Lovell J.T."/>
            <person name="Jenkins J."/>
            <person name="Shu S."/>
            <person name="Juenger T.E."/>
            <person name="Schmutz J."/>
        </authorList>
    </citation>
    <scope>NUCLEOTIDE SEQUENCE</scope>
    <source>
        <strain evidence="9">AP13</strain>
    </source>
</reference>
<dbReference type="InterPro" id="IPR001245">
    <property type="entry name" value="Ser-Thr/Tyr_kinase_cat_dom"/>
</dbReference>
<proteinExistence type="predicted"/>
<evidence type="ECO:0000313" key="10">
    <source>
        <dbReference type="Proteomes" id="UP000823388"/>
    </source>
</evidence>
<dbReference type="PROSITE" id="PS50011">
    <property type="entry name" value="PROTEIN_KINASE_DOM"/>
    <property type="match status" value="1"/>
</dbReference>
<evidence type="ECO:0000256" key="2">
    <source>
        <dbReference type="ARBA" id="ARBA00022679"/>
    </source>
</evidence>
<dbReference type="EMBL" id="CM029053">
    <property type="protein sequence ID" value="KAG2548958.1"/>
    <property type="molecule type" value="Genomic_DNA"/>
</dbReference>
<feature type="region of interest" description="Disordered" evidence="7">
    <location>
        <begin position="146"/>
        <end position="169"/>
    </location>
</feature>
<name>A0A8T0NJ72_PANVG</name>
<organism evidence="9 10">
    <name type="scientific">Panicum virgatum</name>
    <name type="common">Blackwell switchgrass</name>
    <dbReference type="NCBI Taxonomy" id="38727"/>
    <lineage>
        <taxon>Eukaryota</taxon>
        <taxon>Viridiplantae</taxon>
        <taxon>Streptophyta</taxon>
        <taxon>Embryophyta</taxon>
        <taxon>Tracheophyta</taxon>
        <taxon>Spermatophyta</taxon>
        <taxon>Magnoliopsida</taxon>
        <taxon>Liliopsida</taxon>
        <taxon>Poales</taxon>
        <taxon>Poaceae</taxon>
        <taxon>PACMAD clade</taxon>
        <taxon>Panicoideae</taxon>
        <taxon>Panicodae</taxon>
        <taxon>Paniceae</taxon>
        <taxon>Panicinae</taxon>
        <taxon>Panicum</taxon>
        <taxon>Panicum sect. Hiantes</taxon>
    </lineage>
</organism>